<evidence type="ECO:0000313" key="4">
    <source>
        <dbReference type="EMBL" id="CAH2990391.1"/>
    </source>
</evidence>
<feature type="signal peptide" evidence="2">
    <location>
        <begin position="1"/>
        <end position="19"/>
    </location>
</feature>
<feature type="domain" description="C-type lectin" evidence="3">
    <location>
        <begin position="263"/>
        <end position="382"/>
    </location>
</feature>
<dbReference type="InterPro" id="IPR001304">
    <property type="entry name" value="C-type_lectin-like"/>
</dbReference>
<evidence type="ECO:0000313" key="5">
    <source>
        <dbReference type="Proteomes" id="UP001153292"/>
    </source>
</evidence>
<gene>
    <name evidence="4" type="ORF">CHILSU_LOCUS9613</name>
</gene>
<protein>
    <recommendedName>
        <fullName evidence="3">C-type lectin domain-containing protein</fullName>
    </recommendedName>
</protein>
<name>A0ABN8LC75_CHISP</name>
<evidence type="ECO:0000256" key="1">
    <source>
        <dbReference type="SAM" id="MobiDB-lite"/>
    </source>
</evidence>
<dbReference type="Gene3D" id="3.10.100.10">
    <property type="entry name" value="Mannose-Binding Protein A, subunit A"/>
    <property type="match status" value="1"/>
</dbReference>
<keyword evidence="5" id="KW-1185">Reference proteome</keyword>
<feature type="region of interest" description="Disordered" evidence="1">
    <location>
        <begin position="64"/>
        <end position="187"/>
    </location>
</feature>
<dbReference type="InterPro" id="IPR016186">
    <property type="entry name" value="C-type_lectin-like/link_sf"/>
</dbReference>
<accession>A0ABN8LC75</accession>
<feature type="compositionally biased region" description="Low complexity" evidence="1">
    <location>
        <begin position="174"/>
        <end position="186"/>
    </location>
</feature>
<reference evidence="4" key="1">
    <citation type="submission" date="2021-12" db="EMBL/GenBank/DDBJ databases">
        <authorList>
            <person name="King R."/>
        </authorList>
    </citation>
    <scope>NUCLEOTIDE SEQUENCE</scope>
</reference>
<dbReference type="SUPFAM" id="SSF56436">
    <property type="entry name" value="C-type lectin-like"/>
    <property type="match status" value="1"/>
</dbReference>
<dbReference type="CDD" id="cd00037">
    <property type="entry name" value="CLECT"/>
    <property type="match status" value="1"/>
</dbReference>
<dbReference type="PROSITE" id="PS50041">
    <property type="entry name" value="C_TYPE_LECTIN_2"/>
    <property type="match status" value="1"/>
</dbReference>
<dbReference type="Pfam" id="PF00059">
    <property type="entry name" value="Lectin_C"/>
    <property type="match status" value="1"/>
</dbReference>
<dbReference type="SMART" id="SM00034">
    <property type="entry name" value="CLECT"/>
    <property type="match status" value="1"/>
</dbReference>
<dbReference type="Proteomes" id="UP001153292">
    <property type="component" value="Chromosome 5"/>
</dbReference>
<organism evidence="4 5">
    <name type="scientific">Chilo suppressalis</name>
    <name type="common">Asiatic rice borer moth</name>
    <dbReference type="NCBI Taxonomy" id="168631"/>
    <lineage>
        <taxon>Eukaryota</taxon>
        <taxon>Metazoa</taxon>
        <taxon>Ecdysozoa</taxon>
        <taxon>Arthropoda</taxon>
        <taxon>Hexapoda</taxon>
        <taxon>Insecta</taxon>
        <taxon>Pterygota</taxon>
        <taxon>Neoptera</taxon>
        <taxon>Endopterygota</taxon>
        <taxon>Lepidoptera</taxon>
        <taxon>Glossata</taxon>
        <taxon>Ditrysia</taxon>
        <taxon>Pyraloidea</taxon>
        <taxon>Crambidae</taxon>
        <taxon>Crambinae</taxon>
        <taxon>Chilo</taxon>
    </lineage>
</organism>
<feature type="compositionally biased region" description="Pro residues" evidence="1">
    <location>
        <begin position="125"/>
        <end position="135"/>
    </location>
</feature>
<keyword evidence="2" id="KW-0732">Signal</keyword>
<dbReference type="EMBL" id="OU963898">
    <property type="protein sequence ID" value="CAH2990391.1"/>
    <property type="molecule type" value="Genomic_DNA"/>
</dbReference>
<feature type="chain" id="PRO_5047082700" description="C-type lectin domain-containing protein" evidence="2">
    <location>
        <begin position="20"/>
        <end position="418"/>
    </location>
</feature>
<sequence length="418" mass="45954">MNSPWYVFLYALLISGATSDAGKESDTCIPHNLWGELLEEWATSAQDNRHGRVMALPPTKGYYVTDRIDGPLTPPPPPPSHGHSVPYGPPATMHGPPPYGPNSHGTNGPHPGYGQGAPQGSHAPHGPPQHPPQPAPGYAQYDEWKATPPPPPGAGKIVNRPTNPYKDKFKPSYQLPNQSAQNQQQPIPVTHPWAVDRVDATTPAAPQKQVSETDLYLLSAIEKLVYRADLMEKRLRRLEDSVHYLVAGKEVKPEPCAGNFTRVGSGCYLLSGEGGDWKAASVRCRKLRSHLLEIDSSDERRALFSLLLSKDQYKGKDFWTGGLNPGLLWIWSHSAKPLNGTEGDTVTVTGAGRCLALAHDPARATYLYRGHDCSLTHRFICELPEDRGKVSNEIDRAARALRDLHSTARQARTLLERR</sequence>
<evidence type="ECO:0000259" key="3">
    <source>
        <dbReference type="PROSITE" id="PS50041"/>
    </source>
</evidence>
<dbReference type="InterPro" id="IPR016187">
    <property type="entry name" value="CTDL_fold"/>
</dbReference>
<proteinExistence type="predicted"/>
<evidence type="ECO:0000256" key="2">
    <source>
        <dbReference type="SAM" id="SignalP"/>
    </source>
</evidence>